<evidence type="ECO:0000313" key="12">
    <source>
        <dbReference type="EnsemblProtists" id="EKX47909"/>
    </source>
</evidence>
<keyword evidence="3" id="KW-0548">Nucleotidyltransferase</keyword>
<dbReference type="GeneID" id="17304485"/>
<dbReference type="EMBL" id="JH992988">
    <property type="protein sequence ID" value="EKX47909.1"/>
    <property type="molecule type" value="Genomic_DNA"/>
</dbReference>
<organism evidence="11">
    <name type="scientific">Guillardia theta (strain CCMP2712)</name>
    <name type="common">Cryptophyte</name>
    <dbReference type="NCBI Taxonomy" id="905079"/>
    <lineage>
        <taxon>Eukaryota</taxon>
        <taxon>Cryptophyceae</taxon>
        <taxon>Pyrenomonadales</taxon>
        <taxon>Geminigeraceae</taxon>
        <taxon>Guillardia</taxon>
    </lineage>
</organism>
<dbReference type="HOGENOM" id="CLU_541269_0_0_1"/>
<feature type="domain" description="SAM" evidence="10">
    <location>
        <begin position="435"/>
        <end position="501"/>
    </location>
</feature>
<dbReference type="SUPFAM" id="SSF47769">
    <property type="entry name" value="SAM/Pointed domain"/>
    <property type="match status" value="1"/>
</dbReference>
<comment type="similarity">
    <text evidence="6">Belongs to the ARTD/PARP family.</text>
</comment>
<evidence type="ECO:0000256" key="9">
    <source>
        <dbReference type="SAM" id="MobiDB-lite"/>
    </source>
</evidence>
<dbReference type="GO" id="GO:0085020">
    <property type="term" value="P:protein K6-linked ubiquitination"/>
    <property type="evidence" value="ECO:0007669"/>
    <property type="project" value="TreeGrafter"/>
</dbReference>
<dbReference type="PROSITE" id="PS50088">
    <property type="entry name" value="ANK_REPEAT"/>
    <property type="match status" value="1"/>
</dbReference>
<reference evidence="12" key="3">
    <citation type="submission" date="2016-03" db="UniProtKB">
        <authorList>
            <consortium name="EnsemblProtists"/>
        </authorList>
    </citation>
    <scope>IDENTIFICATION</scope>
</reference>
<dbReference type="Proteomes" id="UP000011087">
    <property type="component" value="Unassembled WGS sequence"/>
</dbReference>
<keyword evidence="4" id="KW-0677">Repeat</keyword>
<dbReference type="GO" id="GO:0003950">
    <property type="term" value="F:NAD+ poly-ADP-ribosyltransferase activity"/>
    <property type="evidence" value="ECO:0007669"/>
    <property type="project" value="UniProtKB-EC"/>
</dbReference>
<evidence type="ECO:0000313" key="11">
    <source>
        <dbReference type="EMBL" id="EKX47909.1"/>
    </source>
</evidence>
<feature type="repeat" description="ANK" evidence="8">
    <location>
        <begin position="263"/>
        <end position="295"/>
    </location>
</feature>
<evidence type="ECO:0000256" key="8">
    <source>
        <dbReference type="PROSITE-ProRule" id="PRU00023"/>
    </source>
</evidence>
<dbReference type="InterPro" id="IPR001660">
    <property type="entry name" value="SAM"/>
</dbReference>
<name>L1JID6_GUITC</name>
<sequence length="504" mass="56452">MVGMVMVMVGVLEVRMEPLGGQGLMTDITVLSAGTGYQGDGLVYMKLIPDWRDPECATNERVKNLQSDKTVPSSIISRFTKLLATSKPLPCHVFFDPLKGWQHSFDSYIDPEHMIAAPDEETSQEEATQNTMLFVSQQFYRFWKSQAVDKRFQASSDLQTMSEKQSKVLSEYGLIKHETLSDAKIDNENELANEFEMELEDASSESVVLQTSGRPQSTDRESYSAVNFLGVDIAFLKTISLGDLMHARRYLEHGIDVNTQRAGMGTGLHVCARNGYTEMIELLLEFKADINRRDDSNLTALQIAVQQGHFPSYRLLIAQLDDPLSLVDSNGNDLLQLAAHSSLSFDIVHDLVERRGLSVERTNYHGKTALDIAGQVKARARQIGNTRVPKMITDFLEDKFSKVLHEKQAKSTSVKQRPPRNASQTRAPLSLDFEDSFRLTAEWLTIEGLQDGFTCSKILHSSGVTYDTLYMINEQALIDAGISKIGARNKIMRAVARLQKVEDD</sequence>
<dbReference type="Pfam" id="PF12796">
    <property type="entry name" value="Ank_2"/>
    <property type="match status" value="1"/>
</dbReference>
<evidence type="ECO:0000259" key="10">
    <source>
        <dbReference type="PROSITE" id="PS50105"/>
    </source>
</evidence>
<dbReference type="InterPro" id="IPR002110">
    <property type="entry name" value="Ankyrin_rpt"/>
</dbReference>
<feature type="compositionally biased region" description="Polar residues" evidence="9">
    <location>
        <begin position="410"/>
        <end position="427"/>
    </location>
</feature>
<dbReference type="AlphaFoldDB" id="L1JID6"/>
<dbReference type="GO" id="GO:0016779">
    <property type="term" value="F:nucleotidyltransferase activity"/>
    <property type="evidence" value="ECO:0007669"/>
    <property type="project" value="UniProtKB-KW"/>
</dbReference>
<protein>
    <recommendedName>
        <fullName evidence="1">NAD(+) ADP-ribosyltransferase</fullName>
        <ecNumber evidence="1">2.4.2.30</ecNumber>
    </recommendedName>
</protein>
<dbReference type="PROSITE" id="PS50297">
    <property type="entry name" value="ANK_REP_REGION"/>
    <property type="match status" value="1"/>
</dbReference>
<proteinExistence type="inferred from homology"/>
<dbReference type="PANTHER" id="PTHR24171">
    <property type="entry name" value="ANKYRIN REPEAT DOMAIN-CONTAINING PROTEIN 39-RELATED"/>
    <property type="match status" value="1"/>
</dbReference>
<dbReference type="SUPFAM" id="SSF48403">
    <property type="entry name" value="Ankyrin repeat"/>
    <property type="match status" value="1"/>
</dbReference>
<reference evidence="13" key="2">
    <citation type="submission" date="2012-11" db="EMBL/GenBank/DDBJ databases">
        <authorList>
            <person name="Kuo A."/>
            <person name="Curtis B.A."/>
            <person name="Tanifuji G."/>
            <person name="Burki F."/>
            <person name="Gruber A."/>
            <person name="Irimia M."/>
            <person name="Maruyama S."/>
            <person name="Arias M.C."/>
            <person name="Ball S.G."/>
            <person name="Gile G.H."/>
            <person name="Hirakawa Y."/>
            <person name="Hopkins J.F."/>
            <person name="Rensing S.A."/>
            <person name="Schmutz J."/>
            <person name="Symeonidi A."/>
            <person name="Elias M."/>
            <person name="Eveleigh R.J."/>
            <person name="Herman E.K."/>
            <person name="Klute M.J."/>
            <person name="Nakayama T."/>
            <person name="Obornik M."/>
            <person name="Reyes-Prieto A."/>
            <person name="Armbrust E.V."/>
            <person name="Aves S.J."/>
            <person name="Beiko R.G."/>
            <person name="Coutinho P."/>
            <person name="Dacks J.B."/>
            <person name="Durnford D.G."/>
            <person name="Fast N.M."/>
            <person name="Green B.R."/>
            <person name="Grisdale C."/>
            <person name="Hempe F."/>
            <person name="Henrissat B."/>
            <person name="Hoppner M.P."/>
            <person name="Ishida K.-I."/>
            <person name="Kim E."/>
            <person name="Koreny L."/>
            <person name="Kroth P.G."/>
            <person name="Liu Y."/>
            <person name="Malik S.-B."/>
            <person name="Maier U.G."/>
            <person name="McRose D."/>
            <person name="Mock T."/>
            <person name="Neilson J.A."/>
            <person name="Onodera N.T."/>
            <person name="Poole A.M."/>
            <person name="Pritham E.J."/>
            <person name="Richards T.A."/>
            <person name="Rocap G."/>
            <person name="Roy S.W."/>
            <person name="Sarai C."/>
            <person name="Schaack S."/>
            <person name="Shirato S."/>
            <person name="Slamovits C.H."/>
            <person name="Spencer D.F."/>
            <person name="Suzuki S."/>
            <person name="Worden A.Z."/>
            <person name="Zauner S."/>
            <person name="Barry K."/>
            <person name="Bell C."/>
            <person name="Bharti A.K."/>
            <person name="Crow J.A."/>
            <person name="Grimwood J."/>
            <person name="Kramer R."/>
            <person name="Lindquist E."/>
            <person name="Lucas S."/>
            <person name="Salamov A."/>
            <person name="McFadden G.I."/>
            <person name="Lane C.E."/>
            <person name="Keeling P.J."/>
            <person name="Gray M.W."/>
            <person name="Grigoriev I.V."/>
            <person name="Archibald J.M."/>
        </authorList>
    </citation>
    <scope>NUCLEOTIDE SEQUENCE</scope>
    <source>
        <strain evidence="13">CCMP2712</strain>
    </source>
</reference>
<evidence type="ECO:0000313" key="13">
    <source>
        <dbReference type="Proteomes" id="UP000011087"/>
    </source>
</evidence>
<accession>L1JID6</accession>
<comment type="catalytic activity">
    <reaction evidence="7">
        <text>NAD(+) + (ADP-D-ribosyl)n-acceptor = nicotinamide + (ADP-D-ribosyl)n+1-acceptor + H(+).</text>
        <dbReference type="EC" id="2.4.2.30"/>
    </reaction>
</comment>
<dbReference type="InterPro" id="IPR036770">
    <property type="entry name" value="Ankyrin_rpt-contain_sf"/>
</dbReference>
<dbReference type="PaxDb" id="55529-EKX47909"/>
<reference evidence="11 13" key="1">
    <citation type="journal article" date="2012" name="Nature">
        <title>Algal genomes reveal evolutionary mosaicism and the fate of nucleomorphs.</title>
        <authorList>
            <consortium name="DOE Joint Genome Institute"/>
            <person name="Curtis B.A."/>
            <person name="Tanifuji G."/>
            <person name="Burki F."/>
            <person name="Gruber A."/>
            <person name="Irimia M."/>
            <person name="Maruyama S."/>
            <person name="Arias M.C."/>
            <person name="Ball S.G."/>
            <person name="Gile G.H."/>
            <person name="Hirakawa Y."/>
            <person name="Hopkins J.F."/>
            <person name="Kuo A."/>
            <person name="Rensing S.A."/>
            <person name="Schmutz J."/>
            <person name="Symeonidi A."/>
            <person name="Elias M."/>
            <person name="Eveleigh R.J."/>
            <person name="Herman E.K."/>
            <person name="Klute M.J."/>
            <person name="Nakayama T."/>
            <person name="Obornik M."/>
            <person name="Reyes-Prieto A."/>
            <person name="Armbrust E.V."/>
            <person name="Aves S.J."/>
            <person name="Beiko R.G."/>
            <person name="Coutinho P."/>
            <person name="Dacks J.B."/>
            <person name="Durnford D.G."/>
            <person name="Fast N.M."/>
            <person name="Green B.R."/>
            <person name="Grisdale C.J."/>
            <person name="Hempel F."/>
            <person name="Henrissat B."/>
            <person name="Hoppner M.P."/>
            <person name="Ishida K."/>
            <person name="Kim E."/>
            <person name="Koreny L."/>
            <person name="Kroth P.G."/>
            <person name="Liu Y."/>
            <person name="Malik S.B."/>
            <person name="Maier U.G."/>
            <person name="McRose D."/>
            <person name="Mock T."/>
            <person name="Neilson J.A."/>
            <person name="Onodera N.T."/>
            <person name="Poole A.M."/>
            <person name="Pritham E.J."/>
            <person name="Richards T.A."/>
            <person name="Rocap G."/>
            <person name="Roy S.W."/>
            <person name="Sarai C."/>
            <person name="Schaack S."/>
            <person name="Shirato S."/>
            <person name="Slamovits C.H."/>
            <person name="Spencer D.F."/>
            <person name="Suzuki S."/>
            <person name="Worden A.Z."/>
            <person name="Zauner S."/>
            <person name="Barry K."/>
            <person name="Bell C."/>
            <person name="Bharti A.K."/>
            <person name="Crow J.A."/>
            <person name="Grimwood J."/>
            <person name="Kramer R."/>
            <person name="Lindquist E."/>
            <person name="Lucas S."/>
            <person name="Salamov A."/>
            <person name="McFadden G.I."/>
            <person name="Lane C.E."/>
            <person name="Keeling P.J."/>
            <person name="Gray M.W."/>
            <person name="Grigoriev I.V."/>
            <person name="Archibald J.M."/>
        </authorList>
    </citation>
    <scope>NUCLEOTIDE SEQUENCE</scope>
    <source>
        <strain evidence="11 13">CCMP2712</strain>
    </source>
</reference>
<evidence type="ECO:0000256" key="6">
    <source>
        <dbReference type="ARBA" id="ARBA00024347"/>
    </source>
</evidence>
<evidence type="ECO:0000256" key="7">
    <source>
        <dbReference type="ARBA" id="ARBA00033987"/>
    </source>
</evidence>
<dbReference type="EnsemblProtists" id="EKX47909">
    <property type="protein sequence ID" value="EKX47909"/>
    <property type="gene ID" value="GUITHDRAFT_86267"/>
</dbReference>
<keyword evidence="13" id="KW-1185">Reference proteome</keyword>
<dbReference type="Gene3D" id="1.10.150.50">
    <property type="entry name" value="Transcription Factor, Ets-1"/>
    <property type="match status" value="1"/>
</dbReference>
<evidence type="ECO:0000256" key="3">
    <source>
        <dbReference type="ARBA" id="ARBA00022695"/>
    </source>
</evidence>
<dbReference type="PROSITE" id="PS50105">
    <property type="entry name" value="SAM_DOMAIN"/>
    <property type="match status" value="1"/>
</dbReference>
<dbReference type="RefSeq" id="XP_005834889.1">
    <property type="nucleotide sequence ID" value="XM_005834832.1"/>
</dbReference>
<dbReference type="OrthoDB" id="1847170at2759"/>
<dbReference type="KEGG" id="gtt:GUITHDRAFT_86267"/>
<keyword evidence="3" id="KW-0808">Transferase</keyword>
<evidence type="ECO:0000256" key="5">
    <source>
        <dbReference type="ARBA" id="ARBA00023043"/>
    </source>
</evidence>
<gene>
    <name evidence="11" type="ORF">GUITHDRAFT_86267</name>
</gene>
<evidence type="ECO:0000256" key="2">
    <source>
        <dbReference type="ARBA" id="ARBA00022676"/>
    </source>
</evidence>
<dbReference type="InterPro" id="IPR013761">
    <property type="entry name" value="SAM/pointed_sf"/>
</dbReference>
<dbReference type="PANTHER" id="PTHR24171:SF8">
    <property type="entry name" value="BRCA1-ASSOCIATED RING DOMAIN PROTEIN 1"/>
    <property type="match status" value="1"/>
</dbReference>
<dbReference type="Gene3D" id="1.25.40.20">
    <property type="entry name" value="Ankyrin repeat-containing domain"/>
    <property type="match status" value="1"/>
</dbReference>
<evidence type="ECO:0000256" key="1">
    <source>
        <dbReference type="ARBA" id="ARBA00012020"/>
    </source>
</evidence>
<feature type="region of interest" description="Disordered" evidence="9">
    <location>
        <begin position="407"/>
        <end position="427"/>
    </location>
</feature>
<dbReference type="EC" id="2.4.2.30" evidence="1"/>
<dbReference type="GO" id="GO:0004842">
    <property type="term" value="F:ubiquitin-protein transferase activity"/>
    <property type="evidence" value="ECO:0007669"/>
    <property type="project" value="TreeGrafter"/>
</dbReference>
<evidence type="ECO:0000256" key="4">
    <source>
        <dbReference type="ARBA" id="ARBA00022737"/>
    </source>
</evidence>
<dbReference type="SMART" id="SM00248">
    <property type="entry name" value="ANK"/>
    <property type="match status" value="3"/>
</dbReference>
<keyword evidence="2" id="KW-0328">Glycosyltransferase</keyword>
<keyword evidence="5 8" id="KW-0040">ANK repeat</keyword>